<feature type="transmembrane region" description="Helical" evidence="1">
    <location>
        <begin position="42"/>
        <end position="61"/>
    </location>
</feature>
<reference evidence="2 3" key="1">
    <citation type="journal article" date="2017" name="Environ. Microbiol.">
        <title>Genomic and physiological analyses of 'Reinekea forsetii' reveal a versatile opportunistic lifestyle during spring algae blooms.</title>
        <authorList>
            <person name="Avci B."/>
            <person name="Hahnke R.L."/>
            <person name="Chafee M."/>
            <person name="Fischer T."/>
            <person name="Gruber-Vodicka H."/>
            <person name="Tegetmeyer H.E."/>
            <person name="Harder J."/>
            <person name="Fuchs B.M."/>
            <person name="Amann R.I."/>
            <person name="Teeling H."/>
        </authorList>
    </citation>
    <scope>NUCLEOTIDE SEQUENCE [LARGE SCALE GENOMIC DNA]</scope>
    <source>
        <strain evidence="2 3">Hel1_31_D35</strain>
    </source>
</reference>
<evidence type="ECO:0000256" key="1">
    <source>
        <dbReference type="SAM" id="Phobius"/>
    </source>
</evidence>
<dbReference type="Proteomes" id="UP000229757">
    <property type="component" value="Chromosome"/>
</dbReference>
<evidence type="ECO:0000313" key="2">
    <source>
        <dbReference type="EMBL" id="ATX78453.1"/>
    </source>
</evidence>
<dbReference type="EMBL" id="CP011797">
    <property type="protein sequence ID" value="ATX78453.1"/>
    <property type="molecule type" value="Genomic_DNA"/>
</dbReference>
<dbReference type="AlphaFoldDB" id="A0A2K8KUU2"/>
<dbReference type="KEGG" id="rfo:REIFOR_03350"/>
<organism evidence="2 3">
    <name type="scientific">Reinekea forsetii</name>
    <dbReference type="NCBI Taxonomy" id="1336806"/>
    <lineage>
        <taxon>Bacteria</taxon>
        <taxon>Pseudomonadati</taxon>
        <taxon>Pseudomonadota</taxon>
        <taxon>Gammaproteobacteria</taxon>
        <taxon>Oceanospirillales</taxon>
        <taxon>Saccharospirillaceae</taxon>
        <taxon>Reinekea</taxon>
    </lineage>
</organism>
<keyword evidence="3" id="KW-1185">Reference proteome</keyword>
<evidence type="ECO:0000313" key="3">
    <source>
        <dbReference type="Proteomes" id="UP000229757"/>
    </source>
</evidence>
<keyword evidence="1" id="KW-1133">Transmembrane helix</keyword>
<keyword evidence="1" id="KW-0472">Membrane</keyword>
<keyword evidence="1" id="KW-0812">Transmembrane</keyword>
<accession>A0A2K8KUU2</accession>
<gene>
    <name evidence="2" type="ORF">REIFOR_03350</name>
</gene>
<name>A0A2K8KUU2_9GAMM</name>
<proteinExistence type="predicted"/>
<feature type="transmembrane region" description="Helical" evidence="1">
    <location>
        <begin position="12"/>
        <end position="30"/>
    </location>
</feature>
<protein>
    <submittedName>
        <fullName evidence="2">Uncharacterized protein</fullName>
    </submittedName>
</protein>
<sequence length="77" mass="8974">MIFCTQINGVFLNNAICFLMVGFVLSWVLTFSMFKQGFISKLILYIYMFIVICCYLLSAPFSGVMSKKYFKNNNLRQ</sequence>